<dbReference type="PANTHER" id="PTHR34203">
    <property type="entry name" value="METHYLTRANSFERASE, FKBM FAMILY PROTEIN"/>
    <property type="match status" value="1"/>
</dbReference>
<feature type="compositionally biased region" description="Pro residues" evidence="1">
    <location>
        <begin position="50"/>
        <end position="59"/>
    </location>
</feature>
<evidence type="ECO:0000313" key="5">
    <source>
        <dbReference type="Proteomes" id="UP000093000"/>
    </source>
</evidence>
<comment type="caution">
    <text evidence="4">The sequence shown here is derived from an EMBL/GenBank/DDBJ whole genome shotgun (WGS) entry which is preliminary data.</text>
</comment>
<organism evidence="4 5">
    <name type="scientific">Choanephora cucurbitarum</name>
    <dbReference type="NCBI Taxonomy" id="101091"/>
    <lineage>
        <taxon>Eukaryota</taxon>
        <taxon>Fungi</taxon>
        <taxon>Fungi incertae sedis</taxon>
        <taxon>Mucoromycota</taxon>
        <taxon>Mucoromycotina</taxon>
        <taxon>Mucoromycetes</taxon>
        <taxon>Mucorales</taxon>
        <taxon>Mucorineae</taxon>
        <taxon>Choanephoraceae</taxon>
        <taxon>Choanephoroideae</taxon>
        <taxon>Choanephora</taxon>
    </lineage>
</organism>
<keyword evidence="2" id="KW-0812">Transmembrane</keyword>
<protein>
    <recommendedName>
        <fullName evidence="3">Methyltransferase FkbM domain-containing protein</fullName>
    </recommendedName>
</protein>
<dbReference type="OrthoDB" id="411251at2759"/>
<accession>A0A1C7NAM9</accession>
<reference evidence="4 5" key="1">
    <citation type="submission" date="2016-03" db="EMBL/GenBank/DDBJ databases">
        <title>Choanephora cucurbitarum.</title>
        <authorList>
            <person name="Min B."/>
            <person name="Park H."/>
            <person name="Park J.-H."/>
            <person name="Shin H.-D."/>
            <person name="Choi I.-G."/>
        </authorList>
    </citation>
    <scope>NUCLEOTIDE SEQUENCE [LARGE SCALE GENOMIC DNA]</scope>
    <source>
        <strain evidence="4 5">KUS-F28377</strain>
    </source>
</reference>
<evidence type="ECO:0000313" key="4">
    <source>
        <dbReference type="EMBL" id="OBZ86070.1"/>
    </source>
</evidence>
<dbReference type="Proteomes" id="UP000093000">
    <property type="component" value="Unassembled WGS sequence"/>
</dbReference>
<keyword evidence="2" id="KW-1133">Transmembrane helix</keyword>
<evidence type="ECO:0000256" key="1">
    <source>
        <dbReference type="SAM" id="MobiDB-lite"/>
    </source>
</evidence>
<dbReference type="AlphaFoldDB" id="A0A1C7NAM9"/>
<dbReference type="EMBL" id="LUGH01000331">
    <property type="protein sequence ID" value="OBZ86070.1"/>
    <property type="molecule type" value="Genomic_DNA"/>
</dbReference>
<dbReference type="InterPro" id="IPR006342">
    <property type="entry name" value="FkbM_mtfrase"/>
</dbReference>
<dbReference type="STRING" id="101091.A0A1C7NAM9"/>
<feature type="region of interest" description="Disordered" evidence="1">
    <location>
        <begin position="39"/>
        <end position="110"/>
    </location>
</feature>
<keyword evidence="2" id="KW-0472">Membrane</keyword>
<dbReference type="InParanoid" id="A0A1C7NAM9"/>
<keyword evidence="5" id="KW-1185">Reference proteome</keyword>
<proteinExistence type="predicted"/>
<evidence type="ECO:0000259" key="3">
    <source>
        <dbReference type="Pfam" id="PF05050"/>
    </source>
</evidence>
<dbReference type="InterPro" id="IPR052514">
    <property type="entry name" value="SAM-dependent_MTase"/>
</dbReference>
<dbReference type="Gene3D" id="3.40.50.150">
    <property type="entry name" value="Vaccinia Virus protein VP39"/>
    <property type="match status" value="1"/>
</dbReference>
<name>A0A1C7NAM9_9FUNG</name>
<dbReference type="PANTHER" id="PTHR34203:SF13">
    <property type="entry name" value="EXPRESSED PROTEIN"/>
    <property type="match status" value="1"/>
</dbReference>
<feature type="compositionally biased region" description="Basic and acidic residues" evidence="1">
    <location>
        <begin position="91"/>
        <end position="106"/>
    </location>
</feature>
<dbReference type="Pfam" id="PF05050">
    <property type="entry name" value="Methyltransf_21"/>
    <property type="match status" value="1"/>
</dbReference>
<sequence>MRSWRTCTILAIVLFVGLNVYYWKSLICTDPRFCHVEGSSFDPEQTPEEYVPPPPPPPSVEHVPNLPKPAPIPEAQLTPHVAIDSQPLSRPETHYPDTQDKSRQDLDTIAPTADKTTYRLTQEGLKYAKQGDLWQFGIIDTKPDVLVVTNTNYQDLSNHYQREFRIYTLMKWILRVHRRDPDRHTPLVMVDAGSNHGLFSLVAGASGAHTIAFEPQTHLRSIINMASRLNQLADRIRVLPFAVLDQFKKLAMEKVEINDGGIGGLSYDNPNAIITTQTIRLDTLPSFDRLFPHSDSMKKSLQIDQARSTEKSILDLTDLGRPYARAINQAVDKEDAERTIQSSLLFRQPIHFLKIDVEGFELPALRSAAALFENGLVENTVLEFGPPSRWDVTVPDASHLTLEEIRQKTLAEAKEILHRAVDQWNLEIQLLPAEGWEKMVRFMLDHGVDESEGDETKNKVVRKLSAWDFDSLPDDNDEFEQELKAKDYLVTEFIRLPPHLIDAYLDNCQSIGEMYLWFTKKDSDSATMKSVI</sequence>
<feature type="transmembrane region" description="Helical" evidence="2">
    <location>
        <begin position="7"/>
        <end position="23"/>
    </location>
</feature>
<gene>
    <name evidence="4" type="ORF">A0J61_05880</name>
</gene>
<dbReference type="InterPro" id="IPR029063">
    <property type="entry name" value="SAM-dependent_MTases_sf"/>
</dbReference>
<evidence type="ECO:0000256" key="2">
    <source>
        <dbReference type="SAM" id="Phobius"/>
    </source>
</evidence>
<dbReference type="SUPFAM" id="SSF53335">
    <property type="entry name" value="S-adenosyl-L-methionine-dependent methyltransferases"/>
    <property type="match status" value="2"/>
</dbReference>
<feature type="domain" description="Methyltransferase FkbM" evidence="3">
    <location>
        <begin position="191"/>
        <end position="384"/>
    </location>
</feature>